<evidence type="ECO:0000313" key="14">
    <source>
        <dbReference type="Proteomes" id="UP000295680"/>
    </source>
</evidence>
<comment type="caution">
    <text evidence="13">The sequence shown here is derived from an EMBL/GenBank/DDBJ whole genome shotgun (WGS) entry which is preliminary data.</text>
</comment>
<dbReference type="GO" id="GO:0003724">
    <property type="term" value="F:RNA helicase activity"/>
    <property type="evidence" value="ECO:0007669"/>
    <property type="project" value="TreeGrafter"/>
</dbReference>
<organism evidence="13 14">
    <name type="scientific">Actinocrispum wychmicini</name>
    <dbReference type="NCBI Taxonomy" id="1213861"/>
    <lineage>
        <taxon>Bacteria</taxon>
        <taxon>Bacillati</taxon>
        <taxon>Actinomycetota</taxon>
        <taxon>Actinomycetes</taxon>
        <taxon>Pseudonocardiales</taxon>
        <taxon>Pseudonocardiaceae</taxon>
        <taxon>Actinocrispum</taxon>
    </lineage>
</organism>
<dbReference type="Pfam" id="PF18019">
    <property type="entry name" value="Cas3_HD"/>
    <property type="match status" value="1"/>
</dbReference>
<dbReference type="Pfam" id="PF00270">
    <property type="entry name" value="DEAD"/>
    <property type="match status" value="1"/>
</dbReference>
<protein>
    <submittedName>
        <fullName evidence="13">CRISPR-associated endonuclease/helicase Cas3</fullName>
    </submittedName>
</protein>
<dbReference type="Pfam" id="PF22590">
    <property type="entry name" value="Cas3-like_C_2"/>
    <property type="match status" value="1"/>
</dbReference>
<dbReference type="InterPro" id="IPR014001">
    <property type="entry name" value="Helicase_ATP-bd"/>
</dbReference>
<dbReference type="NCBIfam" id="TIGR01596">
    <property type="entry name" value="cas3_HD"/>
    <property type="match status" value="1"/>
</dbReference>
<dbReference type="GO" id="GO:0003723">
    <property type="term" value="F:RNA binding"/>
    <property type="evidence" value="ECO:0007669"/>
    <property type="project" value="TreeGrafter"/>
</dbReference>
<dbReference type="InterPro" id="IPR006483">
    <property type="entry name" value="CRISPR-assoc_Cas3_HD"/>
</dbReference>
<keyword evidence="14" id="KW-1185">Reference proteome</keyword>
<dbReference type="PROSITE" id="PS51643">
    <property type="entry name" value="HD_CAS3"/>
    <property type="match status" value="1"/>
</dbReference>
<keyword evidence="5" id="KW-0547">Nucleotide-binding</keyword>
<evidence type="ECO:0000256" key="4">
    <source>
        <dbReference type="ARBA" id="ARBA00022723"/>
    </source>
</evidence>
<keyword evidence="13" id="KW-0255">Endonuclease</keyword>
<evidence type="ECO:0000256" key="1">
    <source>
        <dbReference type="ARBA" id="ARBA00006847"/>
    </source>
</evidence>
<feature type="compositionally biased region" description="Basic and acidic residues" evidence="10">
    <location>
        <begin position="774"/>
        <end position="784"/>
    </location>
</feature>
<dbReference type="CDD" id="cd09641">
    <property type="entry name" value="Cas3''_I"/>
    <property type="match status" value="1"/>
</dbReference>
<dbReference type="InterPro" id="IPR027417">
    <property type="entry name" value="P-loop_NTPase"/>
</dbReference>
<dbReference type="GO" id="GO:0016787">
    <property type="term" value="F:hydrolase activity"/>
    <property type="evidence" value="ECO:0007669"/>
    <property type="project" value="UniProtKB-KW"/>
</dbReference>
<keyword evidence="6" id="KW-0378">Hydrolase</keyword>
<proteinExistence type="inferred from homology"/>
<keyword evidence="7 13" id="KW-0347">Helicase</keyword>
<evidence type="ECO:0000259" key="11">
    <source>
        <dbReference type="PROSITE" id="PS51192"/>
    </source>
</evidence>
<evidence type="ECO:0000256" key="3">
    <source>
        <dbReference type="ARBA" id="ARBA00022722"/>
    </source>
</evidence>
<dbReference type="GO" id="GO:0051607">
    <property type="term" value="P:defense response to virus"/>
    <property type="evidence" value="ECO:0007669"/>
    <property type="project" value="UniProtKB-KW"/>
</dbReference>
<dbReference type="EMBL" id="SLWS01000002">
    <property type="protein sequence ID" value="TCO62883.1"/>
    <property type="molecule type" value="Genomic_DNA"/>
</dbReference>
<dbReference type="InterPro" id="IPR038257">
    <property type="entry name" value="CRISPR-assoc_Cas3_HD_sf"/>
</dbReference>
<keyword evidence="9" id="KW-0051">Antiviral defense</keyword>
<dbReference type="InterPro" id="IPR011545">
    <property type="entry name" value="DEAD/DEAH_box_helicase_dom"/>
</dbReference>
<dbReference type="SUPFAM" id="SSF52540">
    <property type="entry name" value="P-loop containing nucleoside triphosphate hydrolases"/>
    <property type="match status" value="1"/>
</dbReference>
<dbReference type="PANTHER" id="PTHR47963:SF9">
    <property type="entry name" value="CRISPR-ASSOCIATED ENDONUCLEASE_HELICASE CAS3"/>
    <property type="match status" value="1"/>
</dbReference>
<evidence type="ECO:0000259" key="12">
    <source>
        <dbReference type="PROSITE" id="PS51643"/>
    </source>
</evidence>
<dbReference type="RefSeq" id="WP_132114979.1">
    <property type="nucleotide sequence ID" value="NZ_SLWS01000002.1"/>
</dbReference>
<evidence type="ECO:0000256" key="7">
    <source>
        <dbReference type="ARBA" id="ARBA00022806"/>
    </source>
</evidence>
<dbReference type="SMART" id="SM00487">
    <property type="entry name" value="DEXDc"/>
    <property type="match status" value="1"/>
</dbReference>
<dbReference type="Gene3D" id="3.40.50.300">
    <property type="entry name" value="P-loop containing nucleotide triphosphate hydrolases"/>
    <property type="match status" value="2"/>
</dbReference>
<comment type="similarity">
    <text evidence="2">In the central section; belongs to the CRISPR-associated helicase Cas3 family.</text>
</comment>
<dbReference type="Proteomes" id="UP000295680">
    <property type="component" value="Unassembled WGS sequence"/>
</dbReference>
<dbReference type="InterPro" id="IPR050547">
    <property type="entry name" value="DEAD_box_RNA_helicases"/>
</dbReference>
<reference evidence="13 14" key="1">
    <citation type="submission" date="2019-03" db="EMBL/GenBank/DDBJ databases">
        <title>Genomic Encyclopedia of Type Strains, Phase IV (KMG-IV): sequencing the most valuable type-strain genomes for metagenomic binning, comparative biology and taxonomic classification.</title>
        <authorList>
            <person name="Goeker M."/>
        </authorList>
    </citation>
    <scope>NUCLEOTIDE SEQUENCE [LARGE SCALE GENOMIC DNA]</scope>
    <source>
        <strain evidence="13 14">DSM 45934</strain>
    </source>
</reference>
<dbReference type="NCBIfam" id="TIGR01587">
    <property type="entry name" value="cas3_core"/>
    <property type="match status" value="1"/>
</dbReference>
<feature type="domain" description="HD Cas3-type" evidence="12">
    <location>
        <begin position="17"/>
        <end position="223"/>
    </location>
</feature>
<dbReference type="InterPro" id="IPR006474">
    <property type="entry name" value="Helicase_Cas3_CRISPR-ass_core"/>
</dbReference>
<evidence type="ECO:0000256" key="10">
    <source>
        <dbReference type="SAM" id="MobiDB-lite"/>
    </source>
</evidence>
<accession>A0A4R2JRJ6</accession>
<dbReference type="PANTHER" id="PTHR47963">
    <property type="entry name" value="DEAD-BOX ATP-DEPENDENT RNA HELICASE 47, MITOCHONDRIAL"/>
    <property type="match status" value="1"/>
</dbReference>
<keyword evidence="4" id="KW-0479">Metal-binding</keyword>
<evidence type="ECO:0000256" key="9">
    <source>
        <dbReference type="ARBA" id="ARBA00023118"/>
    </source>
</evidence>
<gene>
    <name evidence="13" type="ORF">EV192_1021023</name>
</gene>
<dbReference type="Gene3D" id="1.10.3210.30">
    <property type="match status" value="1"/>
</dbReference>
<feature type="domain" description="Helicase ATP-binding" evidence="11">
    <location>
        <begin position="289"/>
        <end position="490"/>
    </location>
</feature>
<dbReference type="GO" id="GO:0046872">
    <property type="term" value="F:metal ion binding"/>
    <property type="evidence" value="ECO:0007669"/>
    <property type="project" value="UniProtKB-KW"/>
</dbReference>
<evidence type="ECO:0000256" key="2">
    <source>
        <dbReference type="ARBA" id="ARBA00009046"/>
    </source>
</evidence>
<evidence type="ECO:0000256" key="6">
    <source>
        <dbReference type="ARBA" id="ARBA00022801"/>
    </source>
</evidence>
<dbReference type="GO" id="GO:0004519">
    <property type="term" value="F:endonuclease activity"/>
    <property type="evidence" value="ECO:0007669"/>
    <property type="project" value="UniProtKB-KW"/>
</dbReference>
<dbReference type="OrthoDB" id="9810236at2"/>
<dbReference type="AlphaFoldDB" id="A0A4R2JRJ6"/>
<keyword evidence="3" id="KW-0540">Nuclease</keyword>
<dbReference type="GO" id="GO:0005524">
    <property type="term" value="F:ATP binding"/>
    <property type="evidence" value="ECO:0007669"/>
    <property type="project" value="UniProtKB-KW"/>
</dbReference>
<evidence type="ECO:0000313" key="13">
    <source>
        <dbReference type="EMBL" id="TCO62883.1"/>
    </source>
</evidence>
<dbReference type="PROSITE" id="PS51192">
    <property type="entry name" value="HELICASE_ATP_BIND_1"/>
    <property type="match status" value="1"/>
</dbReference>
<dbReference type="InterPro" id="IPR054712">
    <property type="entry name" value="Cas3-like_dom"/>
</dbReference>
<sequence length="792" mass="86097">MTATHVPPAFAAWGKASGERVHPLVCHVLDTAAVAERLVDLVLGPRCRAELCAGFEPLGSPKEWIATLCGLHDLGKYTPGFQALKVDLARDRFGTPAATDLQAVRKQSGLGRRVDTPHGLVTAMHVQDLLLSWDVPFDTAEFLAAALGGHHGHFPDGSAVRQARREINNHGRATWQGWRDGLVGDVVRLRGLPDPSTLAWRDVHVSVSAAVGLAALTTISDWIASDVSSFEFADAPDLAYYPEVARMRAAAAVSRLKLRSWEPASDSFAGLFPSAEPPFPVQTAVEQAVAGRREPTLVMVEAPTGEGKSKAALQAAAALVRNGGLSGVYVAMPTQATSNQMLRELEQLLNEHGDDLPVQLIHSNAKEYLEERAATPTHVGVDDPGDSDVAAQEWFTRKKNLLATMGVGTVDQVLKAVIRSGHVFVRLTAMTNKVIVIDEIHAYQAYMSVLLDRLLAWLGRLGVSVVLLSATLPAGRRRDLVAAWQSGVLRCLPREAPALPPSTAYPRVTVATTGTPDVVPAKLSTLNSSRPVTMVRKADEEITEWAFARVEGGGCAAIMHNLVRRAVATHAALEKEINALPEAVRPQLFLITGRTAAGERRRIEGELRTAFGTGGTRPRAIVVSTQVLEQGLDLDFDALLTDLAPMDWVIQRAGRLHRHRRDASRGEAALAIAGVVDTDAGPRFPQYVDRVYAPMMLLRTWALLRDRKEVSLPGEVPALVDAVYGPADAVACPAGWEEAWRVAEEKLRRAQEVSDRNARLMYLPLPHAVSHLSELTKHSKDPRRAREKRYRS</sequence>
<evidence type="ECO:0000256" key="8">
    <source>
        <dbReference type="ARBA" id="ARBA00022840"/>
    </source>
</evidence>
<evidence type="ECO:0000256" key="5">
    <source>
        <dbReference type="ARBA" id="ARBA00022741"/>
    </source>
</evidence>
<keyword evidence="8" id="KW-0067">ATP-binding</keyword>
<dbReference type="CDD" id="cd17930">
    <property type="entry name" value="DEXHc_cas3"/>
    <property type="match status" value="1"/>
</dbReference>
<name>A0A4R2JRJ6_9PSEU</name>
<comment type="similarity">
    <text evidence="1">In the N-terminal section; belongs to the CRISPR-associated nuclease Cas3-HD family.</text>
</comment>
<feature type="region of interest" description="Disordered" evidence="10">
    <location>
        <begin position="773"/>
        <end position="792"/>
    </location>
</feature>